<feature type="transmembrane region" description="Helical" evidence="9">
    <location>
        <begin position="906"/>
        <end position="931"/>
    </location>
</feature>
<comment type="similarity">
    <text evidence="2">Belongs to the glutamate-gated ion channel (TC 1.A.10.1) family.</text>
</comment>
<sequence length="1178" mass="135379">MSRFYKLFQDANLSVDTHLTFMVPREDQMGMRNLSRSFYMAFDVYNNGWLIGGKLNISSNFELSCGKEGCYKSKFLTDLHKRSLTGNREALRDVVMRVAVVVTRYDLDAPPEEINNFLLTQEDFHIDPLARLGFQVLRLLQESLYTNVSYTYYDRWTDVEYTGGIVGSLVNETADLTSAPFFMSANRFRFLSSLAATGDFRSVCMFRTPRNSGMHGGVFLEPFSTKVWILFGCILILAGVLLWLAFFMEYHEMERYIRTYIPSLLTTCLISFGSACAQSSFLIPHSWGGRMAFISLSIITFIMYNYYTSVVVSSLLGSPVKSKIRSLRELADSDLEVGLEPLPYTYTYLNFSSLPDVQYFVRTKITSKKNSESLWYSASDGIIKMRLKPGFVFVFETSTGYNLIERMYDAHEICDLNEILFRSDTLLATHLHRNSSYKEIVRMKIIRILETGVHSKHRRQWVRTHLNCFSNNFVINVGLEYTAPLFLMLLCGYGLVLILLLFEIVWNRWEMKAERFVAPQIVCILRLRISQGVLATIASKKMVNLSLLNFVLYNFLANRLKWVLIFNCWNGNAQVKLSDLLLKENIYAQFWKINDVQESEVMAESYFKHLSPLVGVYFDFNCLKSEEFLRKVSEQKLFRQHFHWLIYDEKSDFAKFHSLFENFNMAVDADVTYAFPNPAIVNGPQNMSYLTYDVYNNGLYLGGKLNMTGDEEVNCSPKGCERKRYLSTLHEKTRNENRWLLGDITMRVATVTTYLPLTTPPGKILDFLASDDNKNRDAIARFGYAYIMILKDNMGCQYTHNYTNTWSVTEATGGVVGQLGMDQSADISSSPFLISKLRLHYVKPTMPLGNFRQVCIFRTPRNAGIRGEVYLEPFSGRVWLIFSGIILLIGFVLWITFVVEYHQLRLYLNFLPSLLSSCLLALGSACCQGSFLVPKSTGGRMTFFSLSLLTFIIYNYYTSIVVAILLGSPVKSNIKSLAQLAESNLDMALEPIPYTKAYLNFSKLPEIRSLVRNKIQTKKDPKSIWLPITDGVRRVRDEPGFVYVTESYSSYSLIENTYTAKEICDLNEILFRPQEILHEHVNRNSSYIEFIRYKQVRIFESGVHRRLQGIWVRTRLPCYLSSGALVQVGLEYTAPLFIMLACVYGLVFMLLVLEVLWHKYLDNMGLMARIRGAAMGNE</sequence>
<dbReference type="Pfam" id="PF24576">
    <property type="entry name" value="IR75A_N"/>
    <property type="match status" value="1"/>
</dbReference>
<dbReference type="InterPro" id="IPR001320">
    <property type="entry name" value="Iontro_rcpt_C"/>
</dbReference>
<dbReference type="Gene3D" id="1.10.287.70">
    <property type="match status" value="2"/>
</dbReference>
<comment type="subcellular location">
    <subcellularLocation>
        <location evidence="1">Cell membrane</location>
        <topology evidence="1">Multi-pass membrane protein</topology>
    </subcellularLocation>
</comment>
<feature type="transmembrane region" description="Helical" evidence="9">
    <location>
        <begin position="485"/>
        <end position="506"/>
    </location>
</feature>
<feature type="transmembrane region" description="Helical" evidence="9">
    <location>
        <begin position="1136"/>
        <end position="1157"/>
    </location>
</feature>
<evidence type="ECO:0000313" key="13">
    <source>
        <dbReference type="RefSeq" id="XP_058980203.1"/>
    </source>
</evidence>
<evidence type="ECO:0000259" key="11">
    <source>
        <dbReference type="Pfam" id="PF24576"/>
    </source>
</evidence>
<keyword evidence="8" id="KW-0325">Glycoprotein</keyword>
<gene>
    <name evidence="13" type="primary">LOC105262552</name>
</gene>
<feature type="transmembrane region" description="Helical" evidence="9">
    <location>
        <begin position="260"/>
        <end position="281"/>
    </location>
</feature>
<keyword evidence="7 13" id="KW-0675">Receptor</keyword>
<evidence type="ECO:0000256" key="7">
    <source>
        <dbReference type="ARBA" id="ARBA00023170"/>
    </source>
</evidence>
<feature type="transmembrane region" description="Helical" evidence="9">
    <location>
        <begin position="293"/>
        <end position="316"/>
    </location>
</feature>
<feature type="domain" description="Ionotropic glutamate receptor C-terminal" evidence="10">
    <location>
        <begin position="224"/>
        <end position="463"/>
    </location>
</feature>
<keyword evidence="12" id="KW-1185">Reference proteome</keyword>
<dbReference type="PANTHER" id="PTHR42643:SF32">
    <property type="entry name" value="IONOTROPIC RECEPTOR 31A, ISOFORM C-RELATED"/>
    <property type="match status" value="1"/>
</dbReference>
<dbReference type="PANTHER" id="PTHR42643">
    <property type="entry name" value="IONOTROPIC RECEPTOR 20A-RELATED"/>
    <property type="match status" value="1"/>
</dbReference>
<evidence type="ECO:0000256" key="9">
    <source>
        <dbReference type="SAM" id="Phobius"/>
    </source>
</evidence>
<evidence type="ECO:0000256" key="5">
    <source>
        <dbReference type="ARBA" id="ARBA00022989"/>
    </source>
</evidence>
<accession>A0ABM3V339</accession>
<keyword evidence="4 9" id="KW-0812">Transmembrane</keyword>
<evidence type="ECO:0000256" key="6">
    <source>
        <dbReference type="ARBA" id="ARBA00023136"/>
    </source>
</evidence>
<keyword evidence="5 9" id="KW-1133">Transmembrane helix</keyword>
<dbReference type="SUPFAM" id="SSF53850">
    <property type="entry name" value="Periplasmic binding protein-like II"/>
    <property type="match status" value="2"/>
</dbReference>
<evidence type="ECO:0000259" key="10">
    <source>
        <dbReference type="Pfam" id="PF00060"/>
    </source>
</evidence>
<keyword evidence="6 9" id="KW-0472">Membrane</keyword>
<evidence type="ECO:0000313" key="12">
    <source>
        <dbReference type="Proteomes" id="UP001652621"/>
    </source>
</evidence>
<evidence type="ECO:0000256" key="1">
    <source>
        <dbReference type="ARBA" id="ARBA00004651"/>
    </source>
</evidence>
<dbReference type="Proteomes" id="UP001652621">
    <property type="component" value="Unplaced"/>
</dbReference>
<protein>
    <submittedName>
        <fullName evidence="13">Ionotropic receptor 75a</fullName>
    </submittedName>
</protein>
<feature type="transmembrane region" description="Helical" evidence="9">
    <location>
        <begin position="943"/>
        <end position="966"/>
    </location>
</feature>
<evidence type="ECO:0000256" key="2">
    <source>
        <dbReference type="ARBA" id="ARBA00008685"/>
    </source>
</evidence>
<organism evidence="12 13">
    <name type="scientific">Musca domestica</name>
    <name type="common">House fly</name>
    <dbReference type="NCBI Taxonomy" id="7370"/>
    <lineage>
        <taxon>Eukaryota</taxon>
        <taxon>Metazoa</taxon>
        <taxon>Ecdysozoa</taxon>
        <taxon>Arthropoda</taxon>
        <taxon>Hexapoda</taxon>
        <taxon>Insecta</taxon>
        <taxon>Pterygota</taxon>
        <taxon>Neoptera</taxon>
        <taxon>Endopterygota</taxon>
        <taxon>Diptera</taxon>
        <taxon>Brachycera</taxon>
        <taxon>Muscomorpha</taxon>
        <taxon>Muscoidea</taxon>
        <taxon>Muscidae</taxon>
        <taxon>Musca</taxon>
    </lineage>
</organism>
<evidence type="ECO:0000256" key="3">
    <source>
        <dbReference type="ARBA" id="ARBA00022475"/>
    </source>
</evidence>
<keyword evidence="3" id="KW-1003">Cell membrane</keyword>
<feature type="transmembrane region" description="Helical" evidence="9">
    <location>
        <begin position="227"/>
        <end position="248"/>
    </location>
</feature>
<reference evidence="13" key="1">
    <citation type="submission" date="2025-08" db="UniProtKB">
        <authorList>
            <consortium name="RefSeq"/>
        </authorList>
    </citation>
    <scope>IDENTIFICATION</scope>
    <source>
        <strain evidence="13">Aabys</strain>
        <tissue evidence="13">Whole body</tissue>
    </source>
</reference>
<feature type="domain" description="Ionotropic receptor 75a N-terminal" evidence="11">
    <location>
        <begin position="554"/>
        <end position="708"/>
    </location>
</feature>
<dbReference type="RefSeq" id="XP_058980203.1">
    <property type="nucleotide sequence ID" value="XM_059124220.1"/>
</dbReference>
<evidence type="ECO:0000256" key="8">
    <source>
        <dbReference type="ARBA" id="ARBA00023180"/>
    </source>
</evidence>
<proteinExistence type="inferred from homology"/>
<evidence type="ECO:0000256" key="4">
    <source>
        <dbReference type="ARBA" id="ARBA00022692"/>
    </source>
</evidence>
<dbReference type="InterPro" id="IPR052192">
    <property type="entry name" value="Insect_Ionotropic_Sensory_Rcpt"/>
</dbReference>
<name>A0ABM3V339_MUSDO</name>
<dbReference type="GeneID" id="105262552"/>
<feature type="transmembrane region" description="Helical" evidence="9">
    <location>
        <begin position="878"/>
        <end position="899"/>
    </location>
</feature>
<dbReference type="InterPro" id="IPR057074">
    <property type="entry name" value="IR75A_N"/>
</dbReference>
<feature type="domain" description="Ionotropic glutamate receptor C-terminal" evidence="10">
    <location>
        <begin position="877"/>
        <end position="1061"/>
    </location>
</feature>
<dbReference type="Pfam" id="PF00060">
    <property type="entry name" value="Lig_chan"/>
    <property type="match status" value="2"/>
</dbReference>